<keyword evidence="6" id="KW-0695">RNA-directed DNA polymerase</keyword>
<dbReference type="SUPFAM" id="SSF56672">
    <property type="entry name" value="DNA/RNA polymerases"/>
    <property type="match status" value="1"/>
</dbReference>
<dbReference type="InterPro" id="IPR041373">
    <property type="entry name" value="RT_RNaseH"/>
</dbReference>
<evidence type="ECO:0000256" key="4">
    <source>
        <dbReference type="ARBA" id="ARBA00022759"/>
    </source>
</evidence>
<dbReference type="PANTHER" id="PTHR37984:SF5">
    <property type="entry name" value="PROTEIN NYNRIN-LIKE"/>
    <property type="match status" value="1"/>
</dbReference>
<evidence type="ECO:0000259" key="7">
    <source>
        <dbReference type="Pfam" id="PF17917"/>
    </source>
</evidence>
<dbReference type="GO" id="GO:0016787">
    <property type="term" value="F:hydrolase activity"/>
    <property type="evidence" value="ECO:0007669"/>
    <property type="project" value="UniProtKB-KW"/>
</dbReference>
<dbReference type="EMBL" id="AVOT02021558">
    <property type="protein sequence ID" value="MBW0510434.1"/>
    <property type="molecule type" value="Genomic_DNA"/>
</dbReference>
<feature type="domain" description="Reverse transcriptase RNase H-like" evidence="7">
    <location>
        <begin position="41"/>
        <end position="146"/>
    </location>
</feature>
<evidence type="ECO:0000256" key="3">
    <source>
        <dbReference type="ARBA" id="ARBA00022722"/>
    </source>
</evidence>
<evidence type="ECO:0000313" key="8">
    <source>
        <dbReference type="EMBL" id="MBW0510434.1"/>
    </source>
</evidence>
<dbReference type="InterPro" id="IPR043502">
    <property type="entry name" value="DNA/RNA_pol_sf"/>
</dbReference>
<evidence type="ECO:0000256" key="2">
    <source>
        <dbReference type="ARBA" id="ARBA00022695"/>
    </source>
</evidence>
<dbReference type="Proteomes" id="UP000765509">
    <property type="component" value="Unassembled WGS sequence"/>
</dbReference>
<dbReference type="GO" id="GO:0003964">
    <property type="term" value="F:RNA-directed DNA polymerase activity"/>
    <property type="evidence" value="ECO:0007669"/>
    <property type="project" value="UniProtKB-KW"/>
</dbReference>
<dbReference type="OrthoDB" id="1750432at2759"/>
<name>A0A9Q3DWA7_9BASI</name>
<evidence type="ECO:0000256" key="1">
    <source>
        <dbReference type="ARBA" id="ARBA00022679"/>
    </source>
</evidence>
<dbReference type="GO" id="GO:0004519">
    <property type="term" value="F:endonuclease activity"/>
    <property type="evidence" value="ECO:0007669"/>
    <property type="project" value="UniProtKB-KW"/>
</dbReference>
<dbReference type="CDD" id="cd09274">
    <property type="entry name" value="RNase_HI_RT_Ty3"/>
    <property type="match status" value="1"/>
</dbReference>
<reference evidence="8" key="1">
    <citation type="submission" date="2021-03" db="EMBL/GenBank/DDBJ databases">
        <title>Draft genome sequence of rust myrtle Austropuccinia psidii MF-1, a brazilian biotype.</title>
        <authorList>
            <person name="Quecine M.C."/>
            <person name="Pachon D.M.R."/>
            <person name="Bonatelli M.L."/>
            <person name="Correr F.H."/>
            <person name="Franceschini L.M."/>
            <person name="Leite T.F."/>
            <person name="Margarido G.R.A."/>
            <person name="Almeida C.A."/>
            <person name="Ferrarezi J.A."/>
            <person name="Labate C.A."/>
        </authorList>
    </citation>
    <scope>NUCLEOTIDE SEQUENCE</scope>
    <source>
        <strain evidence="8">MF-1</strain>
    </source>
</reference>
<sequence>MSALTSLLKKESTFIFNEESLSHFQIIKEDFTTSPIPFHFNPSLPTIVETDVYDYALGAVLSQVNDSGKHPIACDSCKLLPAEVNYEIHEKELLGIAWALKCWRAFLLSLSDSFEVLTDHCSLQYFMSSKFLTHHQAHWAEFLSEFHFSITYCPGRLATLSDFLSRWDNMYPEKAVDFISQKPQTFHPFVKKNETKESRIFSIKVEVLSDLFDQIQKAIWKDKYIKEFL</sequence>
<accession>A0A9Q3DWA7</accession>
<keyword evidence="9" id="KW-1185">Reference proteome</keyword>
<keyword evidence="5" id="KW-0378">Hydrolase</keyword>
<keyword evidence="2" id="KW-0548">Nucleotidyltransferase</keyword>
<dbReference type="InterPro" id="IPR050951">
    <property type="entry name" value="Retrovirus_Pol_polyprotein"/>
</dbReference>
<dbReference type="Pfam" id="PF17917">
    <property type="entry name" value="RT_RNaseH"/>
    <property type="match status" value="1"/>
</dbReference>
<dbReference type="PANTHER" id="PTHR37984">
    <property type="entry name" value="PROTEIN CBG26694"/>
    <property type="match status" value="1"/>
</dbReference>
<gene>
    <name evidence="8" type="ORF">O181_050149</name>
</gene>
<keyword evidence="4" id="KW-0255">Endonuclease</keyword>
<proteinExistence type="predicted"/>
<keyword evidence="1" id="KW-0808">Transferase</keyword>
<dbReference type="AlphaFoldDB" id="A0A9Q3DWA7"/>
<keyword evidence="3" id="KW-0540">Nuclease</keyword>
<evidence type="ECO:0000256" key="6">
    <source>
        <dbReference type="ARBA" id="ARBA00022918"/>
    </source>
</evidence>
<protein>
    <recommendedName>
        <fullName evidence="7">Reverse transcriptase RNase H-like domain-containing protein</fullName>
    </recommendedName>
</protein>
<evidence type="ECO:0000313" key="9">
    <source>
        <dbReference type="Proteomes" id="UP000765509"/>
    </source>
</evidence>
<evidence type="ECO:0000256" key="5">
    <source>
        <dbReference type="ARBA" id="ARBA00022801"/>
    </source>
</evidence>
<organism evidence="8 9">
    <name type="scientific">Austropuccinia psidii MF-1</name>
    <dbReference type="NCBI Taxonomy" id="1389203"/>
    <lineage>
        <taxon>Eukaryota</taxon>
        <taxon>Fungi</taxon>
        <taxon>Dikarya</taxon>
        <taxon>Basidiomycota</taxon>
        <taxon>Pucciniomycotina</taxon>
        <taxon>Pucciniomycetes</taxon>
        <taxon>Pucciniales</taxon>
        <taxon>Sphaerophragmiaceae</taxon>
        <taxon>Austropuccinia</taxon>
    </lineage>
</organism>
<comment type="caution">
    <text evidence="8">The sequence shown here is derived from an EMBL/GenBank/DDBJ whole genome shotgun (WGS) entry which is preliminary data.</text>
</comment>